<dbReference type="InterPro" id="IPR026960">
    <property type="entry name" value="RVT-Znf"/>
</dbReference>
<evidence type="ECO:0000313" key="2">
    <source>
        <dbReference type="Proteomes" id="UP000694864"/>
    </source>
</evidence>
<sequence>MPVYSMNCFQLPAELCSELDRLIANFWSGSTRDKRKLSWVAWKKLITSKDTGGLGFRDFKLSNQALLANHIWKIMKRPDSLVYRLLKARYFEDGFFFSATKGHKPSYGWNSLRFGRDLLATGVQFNIGDGNNTKMGVDPWLPTNPPRPPRLINENDMEKSVKLLIHESSPQWDDMEIQRLIDPRDHYLIHNIYLPSTPTADDYLCSCSKDGQYTVKSGYWQALSLARGDNTPKALLATNPDIAKGIWKLYITPKLKHFLWRIASRAVGVANNLRRRNILVKLVLLSMF</sequence>
<protein>
    <submittedName>
        <fullName evidence="3">Uncharacterized protein LOC109126841</fullName>
    </submittedName>
</protein>
<dbReference type="Proteomes" id="UP000694864">
    <property type="component" value="Chromosome 10"/>
</dbReference>
<gene>
    <name evidence="3" type="primary">LOC109126841</name>
</gene>
<evidence type="ECO:0000259" key="1">
    <source>
        <dbReference type="Pfam" id="PF13966"/>
    </source>
</evidence>
<dbReference type="PANTHER" id="PTHR33116">
    <property type="entry name" value="REVERSE TRANSCRIPTASE ZINC-BINDING DOMAIN-CONTAINING PROTEIN-RELATED-RELATED"/>
    <property type="match status" value="1"/>
</dbReference>
<dbReference type="GeneID" id="109126841"/>
<dbReference type="Pfam" id="PF13966">
    <property type="entry name" value="zf-RVT"/>
    <property type="match status" value="1"/>
</dbReference>
<reference evidence="3" key="2">
    <citation type="submission" date="2025-08" db="UniProtKB">
        <authorList>
            <consortium name="RefSeq"/>
        </authorList>
    </citation>
    <scope>IDENTIFICATION</scope>
    <source>
        <tissue evidence="3">Leaf</tissue>
    </source>
</reference>
<organism evidence="2 3">
    <name type="scientific">Camelina sativa</name>
    <name type="common">False flax</name>
    <name type="synonym">Myagrum sativum</name>
    <dbReference type="NCBI Taxonomy" id="90675"/>
    <lineage>
        <taxon>Eukaryota</taxon>
        <taxon>Viridiplantae</taxon>
        <taxon>Streptophyta</taxon>
        <taxon>Embryophyta</taxon>
        <taxon>Tracheophyta</taxon>
        <taxon>Spermatophyta</taxon>
        <taxon>Magnoliopsida</taxon>
        <taxon>eudicotyledons</taxon>
        <taxon>Gunneridae</taxon>
        <taxon>Pentapetalae</taxon>
        <taxon>rosids</taxon>
        <taxon>malvids</taxon>
        <taxon>Brassicales</taxon>
        <taxon>Brassicaceae</taxon>
        <taxon>Camelineae</taxon>
        <taxon>Camelina</taxon>
    </lineage>
</organism>
<proteinExistence type="predicted"/>
<reference evidence="2" key="1">
    <citation type="journal article" date="2014" name="Nat. Commun.">
        <title>The emerging biofuel crop Camelina sativa retains a highly undifferentiated hexaploid genome structure.</title>
        <authorList>
            <person name="Kagale S."/>
            <person name="Koh C."/>
            <person name="Nixon J."/>
            <person name="Bollina V."/>
            <person name="Clarke W.E."/>
            <person name="Tuteja R."/>
            <person name="Spillane C."/>
            <person name="Robinson S.J."/>
            <person name="Links M.G."/>
            <person name="Clarke C."/>
            <person name="Higgins E.E."/>
            <person name="Huebert T."/>
            <person name="Sharpe A.G."/>
            <person name="Parkin I.A."/>
        </authorList>
    </citation>
    <scope>NUCLEOTIDE SEQUENCE [LARGE SCALE GENOMIC DNA]</scope>
    <source>
        <strain evidence="2">cv. DH55</strain>
    </source>
</reference>
<dbReference type="PANTHER" id="PTHR33116:SF86">
    <property type="entry name" value="REVERSE TRANSCRIPTASE DOMAIN-CONTAINING PROTEIN"/>
    <property type="match status" value="1"/>
</dbReference>
<accession>A0ABM1QHL9</accession>
<feature type="domain" description="Reverse transcriptase zinc-binding" evidence="1">
    <location>
        <begin position="234"/>
        <end position="278"/>
    </location>
</feature>
<keyword evidence="2" id="KW-1185">Reference proteome</keyword>
<evidence type="ECO:0000313" key="3">
    <source>
        <dbReference type="RefSeq" id="XP_019086257.1"/>
    </source>
</evidence>
<name>A0ABM1QHL9_CAMSA</name>
<dbReference type="RefSeq" id="XP_019086257.1">
    <property type="nucleotide sequence ID" value="XM_019230712.1"/>
</dbReference>